<comment type="similarity">
    <text evidence="1">Belongs to the RecO family.</text>
</comment>
<dbReference type="GO" id="GO:0006310">
    <property type="term" value="P:DNA recombination"/>
    <property type="evidence" value="ECO:0007669"/>
    <property type="project" value="UniProtKB-KW"/>
</dbReference>
<dbReference type="NCBIfam" id="TIGR00613">
    <property type="entry name" value="reco"/>
    <property type="match status" value="1"/>
</dbReference>
<dbReference type="InterPro" id="IPR012340">
    <property type="entry name" value="NA-bd_OB-fold"/>
</dbReference>
<dbReference type="InterPro" id="IPR003717">
    <property type="entry name" value="RecO"/>
</dbReference>
<dbReference type="GO" id="GO:0006302">
    <property type="term" value="P:double-strand break repair"/>
    <property type="evidence" value="ECO:0007669"/>
    <property type="project" value="TreeGrafter"/>
</dbReference>
<evidence type="ECO:0000256" key="1">
    <source>
        <dbReference type="ARBA" id="ARBA00007452"/>
    </source>
</evidence>
<feature type="domain" description="DNA replication/recombination mediator RecO N-terminal" evidence="7">
    <location>
        <begin position="1"/>
        <end position="81"/>
    </location>
</feature>
<dbReference type="PANTHER" id="PTHR33991">
    <property type="entry name" value="DNA REPAIR PROTEIN RECO"/>
    <property type="match status" value="1"/>
</dbReference>
<accession>A0A0F9Q8Y7</accession>
<evidence type="ECO:0000256" key="2">
    <source>
        <dbReference type="ARBA" id="ARBA00021310"/>
    </source>
</evidence>
<dbReference type="SUPFAM" id="SSF50249">
    <property type="entry name" value="Nucleic acid-binding proteins"/>
    <property type="match status" value="1"/>
</dbReference>
<reference evidence="8" key="1">
    <citation type="journal article" date="2015" name="Nature">
        <title>Complex archaea that bridge the gap between prokaryotes and eukaryotes.</title>
        <authorList>
            <person name="Spang A."/>
            <person name="Saw J.H."/>
            <person name="Jorgensen S.L."/>
            <person name="Zaremba-Niedzwiedzka K."/>
            <person name="Martijn J."/>
            <person name="Lind A.E."/>
            <person name="van Eijk R."/>
            <person name="Schleper C."/>
            <person name="Guy L."/>
            <person name="Ettema T.J."/>
        </authorList>
    </citation>
    <scope>NUCLEOTIDE SEQUENCE</scope>
</reference>
<dbReference type="InterPro" id="IPR042242">
    <property type="entry name" value="RecO_C"/>
</dbReference>
<comment type="caution">
    <text evidence="8">The sequence shown here is derived from an EMBL/GenBank/DDBJ whole genome shotgun (WGS) entry which is preliminary data.</text>
</comment>
<evidence type="ECO:0000256" key="5">
    <source>
        <dbReference type="ARBA" id="ARBA00023204"/>
    </source>
</evidence>
<evidence type="ECO:0000313" key="8">
    <source>
        <dbReference type="EMBL" id="KKN09671.1"/>
    </source>
</evidence>
<dbReference type="Gene3D" id="2.40.50.140">
    <property type="entry name" value="Nucleic acid-binding proteins"/>
    <property type="match status" value="1"/>
</dbReference>
<keyword evidence="5" id="KW-0234">DNA repair</keyword>
<dbReference type="InterPro" id="IPR022572">
    <property type="entry name" value="DNA_rep/recomb_RecO_N"/>
</dbReference>
<dbReference type="InterPro" id="IPR037278">
    <property type="entry name" value="ARFGAP/RecO"/>
</dbReference>
<gene>
    <name evidence="8" type="ORF">LCGC14_1044320</name>
</gene>
<dbReference type="PANTHER" id="PTHR33991:SF1">
    <property type="entry name" value="DNA REPAIR PROTEIN RECO"/>
    <property type="match status" value="1"/>
</dbReference>
<protein>
    <recommendedName>
        <fullName evidence="2">DNA repair protein RecO</fullName>
    </recommendedName>
    <alternativeName>
        <fullName evidence="6">Recombination protein O</fullName>
    </alternativeName>
</protein>
<dbReference type="HAMAP" id="MF_00201">
    <property type="entry name" value="RecO"/>
    <property type="match status" value="1"/>
</dbReference>
<evidence type="ECO:0000256" key="6">
    <source>
        <dbReference type="ARBA" id="ARBA00033409"/>
    </source>
</evidence>
<evidence type="ECO:0000256" key="3">
    <source>
        <dbReference type="ARBA" id="ARBA00022763"/>
    </source>
</evidence>
<organism evidence="8">
    <name type="scientific">marine sediment metagenome</name>
    <dbReference type="NCBI Taxonomy" id="412755"/>
    <lineage>
        <taxon>unclassified sequences</taxon>
        <taxon>metagenomes</taxon>
        <taxon>ecological metagenomes</taxon>
    </lineage>
</organism>
<dbReference type="AlphaFoldDB" id="A0A0F9Q8Y7"/>
<evidence type="ECO:0000256" key="4">
    <source>
        <dbReference type="ARBA" id="ARBA00023172"/>
    </source>
</evidence>
<keyword evidence="4" id="KW-0233">DNA recombination</keyword>
<name>A0A0F9Q8Y7_9ZZZZ</name>
<dbReference type="Pfam" id="PF02565">
    <property type="entry name" value="RecO_C"/>
    <property type="match status" value="1"/>
</dbReference>
<dbReference type="EMBL" id="LAZR01004320">
    <property type="protein sequence ID" value="KKN09671.1"/>
    <property type="molecule type" value="Genomic_DNA"/>
</dbReference>
<keyword evidence="3" id="KW-0227">DNA damage</keyword>
<evidence type="ECO:0000259" key="7">
    <source>
        <dbReference type="Pfam" id="PF11967"/>
    </source>
</evidence>
<dbReference type="SUPFAM" id="SSF57863">
    <property type="entry name" value="ArfGap/RecO-like zinc finger"/>
    <property type="match status" value="1"/>
</dbReference>
<dbReference type="GO" id="GO:0043590">
    <property type="term" value="C:bacterial nucleoid"/>
    <property type="evidence" value="ECO:0007669"/>
    <property type="project" value="TreeGrafter"/>
</dbReference>
<sequence>MPLEQSEAIVLRSFIVGEQDKIVVLFSRDKGIIRGVAKGARKFGSRFGCSLEPLSLVKVFYYEKERKDLVTVSNCDLVESFFEIQNDLQTSFTLSYFAELIEEFSPARAKDDTLYRLLISILNSLKGGGDLNFLTRYFEAWLLKIDGVLPELNKCRKCRKILTDPGWLSPKKDGIFCNHCASQKKEGIKPELGLFVQWIKKNSPPKKGPLPFSTQELESIKKTLQDIIIFHLEKKPKTLRYLK</sequence>
<dbReference type="Pfam" id="PF11967">
    <property type="entry name" value="RecO_N"/>
    <property type="match status" value="1"/>
</dbReference>
<dbReference type="Gene3D" id="1.20.1440.120">
    <property type="entry name" value="Recombination protein O, C-terminal domain"/>
    <property type="match status" value="1"/>
</dbReference>
<proteinExistence type="inferred from homology"/>